<sequence length="186" mass="20580">MNETTDELEALQELLDRSAGGRTRHLTDIVSTERRLSAERICTDLDDVVVLDVATVSRAGVPRLSAVDGHFLHATWYFSTASSAVKARDLLARPAVSVAYTPRDGYGIWTHGDAVAVHGQEFTRIDAYLSEVYGMPLSDMADGIAIFRVEPRWMVGFAMTPEEQAEFEATLPARAERRITALRRLG</sequence>
<dbReference type="RefSeq" id="WP_076477987.1">
    <property type="nucleotide sequence ID" value="NZ_FTNT01000003.1"/>
</dbReference>
<gene>
    <name evidence="1" type="ORF">SAMN05445060_1490</name>
</gene>
<dbReference type="OrthoDB" id="4540122at2"/>
<dbReference type="InterPro" id="IPR012349">
    <property type="entry name" value="Split_barrel_FMN-bd"/>
</dbReference>
<dbReference type="Proteomes" id="UP000186218">
    <property type="component" value="Unassembled WGS sequence"/>
</dbReference>
<dbReference type="SUPFAM" id="SSF50475">
    <property type="entry name" value="FMN-binding split barrel"/>
    <property type="match status" value="1"/>
</dbReference>
<keyword evidence="2" id="KW-1185">Reference proteome</keyword>
<dbReference type="AlphaFoldDB" id="A0A1N7ENC4"/>
<dbReference type="STRING" id="1344003.SAMN05445060_1490"/>
<name>A0A1N7ENC4_9NOCA</name>
<dbReference type="EMBL" id="FTNT01000003">
    <property type="protein sequence ID" value="SIR89559.1"/>
    <property type="molecule type" value="Genomic_DNA"/>
</dbReference>
<dbReference type="Gene3D" id="2.30.110.10">
    <property type="entry name" value="Electron Transport, Fmn-binding Protein, Chain A"/>
    <property type="match status" value="1"/>
</dbReference>
<reference evidence="1 2" key="1">
    <citation type="submission" date="2017-01" db="EMBL/GenBank/DDBJ databases">
        <authorList>
            <person name="Mah S.A."/>
            <person name="Swanson W.J."/>
            <person name="Moy G.W."/>
            <person name="Vacquier V.D."/>
        </authorList>
    </citation>
    <scope>NUCLEOTIDE SEQUENCE [LARGE SCALE GENOMIC DNA]</scope>
    <source>
        <strain evidence="1 2">CPCC 203464</strain>
    </source>
</reference>
<evidence type="ECO:0000313" key="2">
    <source>
        <dbReference type="Proteomes" id="UP000186218"/>
    </source>
</evidence>
<proteinExistence type="predicted"/>
<evidence type="ECO:0000313" key="1">
    <source>
        <dbReference type="EMBL" id="SIR89559.1"/>
    </source>
</evidence>
<organism evidence="1 2">
    <name type="scientific">Williamsia sterculiae</name>
    <dbReference type="NCBI Taxonomy" id="1344003"/>
    <lineage>
        <taxon>Bacteria</taxon>
        <taxon>Bacillati</taxon>
        <taxon>Actinomycetota</taxon>
        <taxon>Actinomycetes</taxon>
        <taxon>Mycobacteriales</taxon>
        <taxon>Nocardiaceae</taxon>
        <taxon>Williamsia</taxon>
    </lineage>
</organism>
<accession>A0A1N7ENC4</accession>
<protein>
    <submittedName>
        <fullName evidence="1">Pyridoxamine 5'-phosphate oxidase</fullName>
    </submittedName>
</protein>